<evidence type="ECO:0000313" key="1">
    <source>
        <dbReference type="EMBL" id="KAF1749054.1"/>
    </source>
</evidence>
<name>A0A6A5G339_CAERE</name>
<protein>
    <submittedName>
        <fullName evidence="1">Uncharacterized protein</fullName>
    </submittedName>
</protein>
<gene>
    <name evidence="1" type="ORF">GCK72_025521</name>
</gene>
<dbReference type="RefSeq" id="XP_053579937.1">
    <property type="nucleotide sequence ID" value="XM_053736371.1"/>
</dbReference>
<dbReference type="Proteomes" id="UP000483820">
    <property type="component" value="Chromosome X"/>
</dbReference>
<sequence>MRTDTLVLSGDTIRFVFNLFPYLIEVDKSVTLLMEELRVLITVLNELKNQWTTSDDTGSTWKKVSGKCLFSGALFRNFRLFFLMTHFPTKFSNTDDFPADCPPTTAICGNSKLTEVPSCENASCTRLITGISACIPWLAHAMAVSGG</sequence>
<dbReference type="KEGG" id="crq:GCK72_025521"/>
<comment type="caution">
    <text evidence="1">The sequence shown here is derived from an EMBL/GenBank/DDBJ whole genome shotgun (WGS) entry which is preliminary data.</text>
</comment>
<reference evidence="1 2" key="1">
    <citation type="submission" date="2019-12" db="EMBL/GenBank/DDBJ databases">
        <title>Chromosome-level assembly of the Caenorhabditis remanei genome.</title>
        <authorList>
            <person name="Teterina A.A."/>
            <person name="Willis J.H."/>
            <person name="Phillips P.C."/>
        </authorList>
    </citation>
    <scope>NUCLEOTIDE SEQUENCE [LARGE SCALE GENOMIC DNA]</scope>
    <source>
        <strain evidence="1 2">PX506</strain>
        <tissue evidence="1">Whole organism</tissue>
    </source>
</reference>
<dbReference type="CTD" id="78777925"/>
<dbReference type="GeneID" id="78777925"/>
<proteinExistence type="predicted"/>
<dbReference type="AlphaFoldDB" id="A0A6A5G339"/>
<accession>A0A6A5G339</accession>
<evidence type="ECO:0000313" key="2">
    <source>
        <dbReference type="Proteomes" id="UP000483820"/>
    </source>
</evidence>
<dbReference type="EMBL" id="WUAV01000006">
    <property type="protein sequence ID" value="KAF1749054.1"/>
    <property type="molecule type" value="Genomic_DNA"/>
</dbReference>
<organism evidence="1 2">
    <name type="scientific">Caenorhabditis remanei</name>
    <name type="common">Caenorhabditis vulgaris</name>
    <dbReference type="NCBI Taxonomy" id="31234"/>
    <lineage>
        <taxon>Eukaryota</taxon>
        <taxon>Metazoa</taxon>
        <taxon>Ecdysozoa</taxon>
        <taxon>Nematoda</taxon>
        <taxon>Chromadorea</taxon>
        <taxon>Rhabditida</taxon>
        <taxon>Rhabditina</taxon>
        <taxon>Rhabditomorpha</taxon>
        <taxon>Rhabditoidea</taxon>
        <taxon>Rhabditidae</taxon>
        <taxon>Peloderinae</taxon>
        <taxon>Caenorhabditis</taxon>
    </lineage>
</organism>